<evidence type="ECO:0000259" key="1">
    <source>
        <dbReference type="SMART" id="SM00530"/>
    </source>
</evidence>
<evidence type="ECO:0000313" key="3">
    <source>
        <dbReference type="Proteomes" id="UP001234216"/>
    </source>
</evidence>
<proteinExistence type="predicted"/>
<dbReference type="EMBL" id="JAUSZV010000005">
    <property type="protein sequence ID" value="MDQ0907776.1"/>
    <property type="molecule type" value="Genomic_DNA"/>
</dbReference>
<dbReference type="InterPro" id="IPR043917">
    <property type="entry name" value="DUF5753"/>
</dbReference>
<dbReference type="AlphaFoldDB" id="A0AAW8FCB7"/>
<dbReference type="Pfam" id="PF13560">
    <property type="entry name" value="HTH_31"/>
    <property type="match status" value="1"/>
</dbReference>
<reference evidence="2" key="1">
    <citation type="submission" date="2023-07" db="EMBL/GenBank/DDBJ databases">
        <title>Comparative genomics of wheat-associated soil bacteria to identify genetic determinants of phenazine resistance.</title>
        <authorList>
            <person name="Mouncey N."/>
        </authorList>
    </citation>
    <scope>NUCLEOTIDE SEQUENCE</scope>
    <source>
        <strain evidence="2">V4I22</strain>
    </source>
</reference>
<dbReference type="Gene3D" id="1.10.260.40">
    <property type="entry name" value="lambda repressor-like DNA-binding domains"/>
    <property type="match status" value="1"/>
</dbReference>
<protein>
    <submittedName>
        <fullName evidence="2">Transcriptional regulator with XRE-family HTH domain</fullName>
    </submittedName>
</protein>
<dbReference type="Pfam" id="PF19054">
    <property type="entry name" value="DUF5753"/>
    <property type="match status" value="1"/>
</dbReference>
<organism evidence="2 3">
    <name type="scientific">Streptomyces canus</name>
    <dbReference type="NCBI Taxonomy" id="58343"/>
    <lineage>
        <taxon>Bacteria</taxon>
        <taxon>Bacillati</taxon>
        <taxon>Actinomycetota</taxon>
        <taxon>Actinomycetes</taxon>
        <taxon>Kitasatosporales</taxon>
        <taxon>Streptomycetaceae</taxon>
        <taxon>Streptomyces</taxon>
        <taxon>Streptomyces aurantiacus group</taxon>
    </lineage>
</organism>
<dbReference type="InterPro" id="IPR010982">
    <property type="entry name" value="Lambda_DNA-bd_dom_sf"/>
</dbReference>
<feature type="domain" description="HTH cro/C1-type" evidence="1">
    <location>
        <begin position="17"/>
        <end position="72"/>
    </location>
</feature>
<evidence type="ECO:0000313" key="2">
    <source>
        <dbReference type="EMBL" id="MDQ0907776.1"/>
    </source>
</evidence>
<accession>A0AAW8FCB7</accession>
<dbReference type="SUPFAM" id="SSF47413">
    <property type="entry name" value="lambda repressor-like DNA-binding domains"/>
    <property type="match status" value="1"/>
</dbReference>
<sequence length="285" mass="32288">MPVNRNPTVRQRRLGRMLRDARTAAGKTIAHAAAELDCAESKISRIEAAQSGIRSLDLRALLDFYDVTDKTTRARFQDLARNGRERGWWSQYEGALNSEYSDYIALEWDASDVYAMETAHIPGLLQTPAYTEAVVRMQNPEKPDDEVAAQVKVRGQRRQVFARSTPLRLWAIITEAALKPDVGKDVMRDQLEALVTLARETNIQIQVLPSSAAINVALYGPFGILTFPEPVETDIVYADNLMSIVYYEEPKQVEFYTTLFRRLNTEALPVEQSLSLIREHIKETD</sequence>
<comment type="caution">
    <text evidence="2">The sequence shown here is derived from an EMBL/GenBank/DDBJ whole genome shotgun (WGS) entry which is preliminary data.</text>
</comment>
<dbReference type="RefSeq" id="WP_306976607.1">
    <property type="nucleotide sequence ID" value="NZ_JAUSZV010000005.1"/>
</dbReference>
<name>A0AAW8FCB7_9ACTN</name>
<dbReference type="InterPro" id="IPR001387">
    <property type="entry name" value="Cro/C1-type_HTH"/>
</dbReference>
<dbReference type="Proteomes" id="UP001234216">
    <property type="component" value="Unassembled WGS sequence"/>
</dbReference>
<gene>
    <name evidence="2" type="ORF">QFZ22_003761</name>
</gene>
<dbReference type="SMART" id="SM00530">
    <property type="entry name" value="HTH_XRE"/>
    <property type="match status" value="1"/>
</dbReference>
<dbReference type="GO" id="GO:0003677">
    <property type="term" value="F:DNA binding"/>
    <property type="evidence" value="ECO:0007669"/>
    <property type="project" value="InterPro"/>
</dbReference>